<sequence>MKKIVVIILVIGAILAVGLGVILSSKSKEVKSHLQTSLNQTMEKMAKEYPLLKSYKPFECSGLINVSCFSKEIVLGEDQTPIEFIMQDAGFEIISMDRSALQIDTKIKAMHINALQNANNVIIENTALATPFIPRSLSCKIKLNTNQDQLDEDSRCELEAGNASYTFGGSESYKDPSFSESNIADIVENFYIKALAADVENIEELQENYKNTLYRLSNFNLHIKDKGLGENLFNIAKLEREKQGLSYEKEEFERDIANAISAALFGVTLALGELPYQEEILTFADNLVLLLKGEKKDISLIFQVKGGQEVQFLSIDDFLQNPALLKDNYELIVSANQ</sequence>
<dbReference type="EMBL" id="MN577567">
    <property type="protein sequence ID" value="QGT49913.1"/>
    <property type="molecule type" value="Genomic_DNA"/>
</dbReference>
<protein>
    <submittedName>
        <fullName evidence="2">Uncharacterized protein</fullName>
    </submittedName>
</protein>
<keyword evidence="1" id="KW-0175">Coiled coil</keyword>
<reference evidence="2" key="1">
    <citation type="journal article" date="2020" name="J. ISSAAS">
        <title>Lactobacilli and other gastrointestinal microbiota of Peromyscus leucopus, reservoir host for agents of Lyme disease and other zoonoses in North America.</title>
        <authorList>
            <person name="Milovic A."/>
            <person name="Bassam K."/>
            <person name="Shao H."/>
            <person name="Chatzistamou I."/>
            <person name="Tufts D.M."/>
            <person name="Diuk-Wasser M."/>
            <person name="Barbour A.G."/>
        </authorList>
    </citation>
    <scope>NUCLEOTIDE SEQUENCE</scope>
    <source>
        <strain evidence="2">LL4</strain>
    </source>
</reference>
<gene>
    <name evidence="2" type="ORF">Helico4rc_0320</name>
</gene>
<proteinExistence type="predicted"/>
<evidence type="ECO:0000313" key="2">
    <source>
        <dbReference type="EMBL" id="QGT49913.1"/>
    </source>
</evidence>
<evidence type="ECO:0000256" key="1">
    <source>
        <dbReference type="SAM" id="Coils"/>
    </source>
</evidence>
<accession>A0A650EJW2</accession>
<organism evidence="2">
    <name type="scientific">uncultured Helicobacter sp</name>
    <dbReference type="NCBI Taxonomy" id="175537"/>
    <lineage>
        <taxon>Bacteria</taxon>
        <taxon>Pseudomonadati</taxon>
        <taxon>Campylobacterota</taxon>
        <taxon>Epsilonproteobacteria</taxon>
        <taxon>Campylobacterales</taxon>
        <taxon>Helicobacteraceae</taxon>
        <taxon>Helicobacter</taxon>
        <taxon>environmental samples</taxon>
    </lineage>
</organism>
<name>A0A650EJW2_9HELI</name>
<dbReference type="AlphaFoldDB" id="A0A650EJW2"/>
<feature type="coiled-coil region" evidence="1">
    <location>
        <begin position="192"/>
        <end position="255"/>
    </location>
</feature>